<reference evidence="2 3" key="1">
    <citation type="submission" date="2016-10" db="EMBL/GenBank/DDBJ databases">
        <authorList>
            <person name="de Groot N.N."/>
        </authorList>
    </citation>
    <scope>NUCLEOTIDE SEQUENCE [LARGE SCALE GENOMIC DNA]</scope>
    <source>
        <strain evidence="2 3">DSM 18346</strain>
    </source>
</reference>
<dbReference type="InterPro" id="IPR016181">
    <property type="entry name" value="Acyl_CoA_acyltransferase"/>
</dbReference>
<feature type="domain" description="N-acetyltransferase" evidence="1">
    <location>
        <begin position="19"/>
        <end position="207"/>
    </location>
</feature>
<gene>
    <name evidence="2" type="ORF">SAMN05660472_02084</name>
</gene>
<dbReference type="OrthoDB" id="9795206at2"/>
<dbReference type="STRING" id="393762.SAMN05660472_02084"/>
<dbReference type="PROSITE" id="PS51186">
    <property type="entry name" value="GNAT"/>
    <property type="match status" value="1"/>
</dbReference>
<dbReference type="Proteomes" id="UP000198718">
    <property type="component" value="Unassembled WGS sequence"/>
</dbReference>
<name>A0A1G9F4B9_9FIRM</name>
<proteinExistence type="predicted"/>
<keyword evidence="3" id="KW-1185">Reference proteome</keyword>
<dbReference type="SUPFAM" id="SSF55729">
    <property type="entry name" value="Acyl-CoA N-acyltransferases (Nat)"/>
    <property type="match status" value="1"/>
</dbReference>
<protein>
    <submittedName>
        <fullName evidence="2">Acetyltransferase (GNAT) family protein</fullName>
    </submittedName>
</protein>
<dbReference type="AlphaFoldDB" id="A0A1G9F4B9"/>
<dbReference type="InterPro" id="IPR000182">
    <property type="entry name" value="GNAT_dom"/>
</dbReference>
<sequence length="207" mass="23756">MSINKAYAQALGAHEVEDLKVTKATVEDVEGILAVAASVGTDSKDHRKGFLMDNYLKDKKKYGEKFKNDVENSKLFYVIKKGERVLGFLLAYTKEQWINMEPTWLFKTMWKGDFDKKSLKKFVVLEKIAVRSNLTGLGIGSKLYKRFKEDAKAMGIKDMFSETIISPKPNFASMEFAIKQQYNLAGIRYEKFEGKVLTDIVYHRKLL</sequence>
<accession>A0A1G9F4B9</accession>
<dbReference type="CDD" id="cd04301">
    <property type="entry name" value="NAT_SF"/>
    <property type="match status" value="1"/>
</dbReference>
<dbReference type="RefSeq" id="WP_090553631.1">
    <property type="nucleotide sequence ID" value="NZ_FNFP01000004.1"/>
</dbReference>
<keyword evidence="2" id="KW-0808">Transferase</keyword>
<evidence type="ECO:0000313" key="3">
    <source>
        <dbReference type="Proteomes" id="UP000198718"/>
    </source>
</evidence>
<dbReference type="GO" id="GO:0016747">
    <property type="term" value="F:acyltransferase activity, transferring groups other than amino-acyl groups"/>
    <property type="evidence" value="ECO:0007669"/>
    <property type="project" value="InterPro"/>
</dbReference>
<organism evidence="2 3">
    <name type="scientific">Natronincola ferrireducens</name>
    <dbReference type="NCBI Taxonomy" id="393762"/>
    <lineage>
        <taxon>Bacteria</taxon>
        <taxon>Bacillati</taxon>
        <taxon>Bacillota</taxon>
        <taxon>Clostridia</taxon>
        <taxon>Peptostreptococcales</taxon>
        <taxon>Natronincolaceae</taxon>
        <taxon>Natronincola</taxon>
    </lineage>
</organism>
<dbReference type="Pfam" id="PF00583">
    <property type="entry name" value="Acetyltransf_1"/>
    <property type="match status" value="1"/>
</dbReference>
<dbReference type="Gene3D" id="3.40.630.30">
    <property type="match status" value="1"/>
</dbReference>
<evidence type="ECO:0000259" key="1">
    <source>
        <dbReference type="PROSITE" id="PS51186"/>
    </source>
</evidence>
<evidence type="ECO:0000313" key="2">
    <source>
        <dbReference type="EMBL" id="SDK83289.1"/>
    </source>
</evidence>
<dbReference type="EMBL" id="FNFP01000004">
    <property type="protein sequence ID" value="SDK83289.1"/>
    <property type="molecule type" value="Genomic_DNA"/>
</dbReference>